<evidence type="ECO:0000313" key="5">
    <source>
        <dbReference type="EMBL" id="CAG8639243.1"/>
    </source>
</evidence>
<evidence type="ECO:0000256" key="2">
    <source>
        <dbReference type="ARBA" id="ARBA00004613"/>
    </source>
</evidence>
<dbReference type="InterPro" id="IPR045379">
    <property type="entry name" value="Crinkler_N"/>
</dbReference>
<evidence type="ECO:0000256" key="1">
    <source>
        <dbReference type="ARBA" id="ARBA00004340"/>
    </source>
</evidence>
<evidence type="ECO:0000259" key="4">
    <source>
        <dbReference type="Pfam" id="PF20147"/>
    </source>
</evidence>
<keyword evidence="6" id="KW-1185">Reference proteome</keyword>
<keyword evidence="3" id="KW-0964">Secreted</keyword>
<dbReference type="Pfam" id="PF20147">
    <property type="entry name" value="Crinkler"/>
    <property type="match status" value="1"/>
</dbReference>
<evidence type="ECO:0000256" key="3">
    <source>
        <dbReference type="ARBA" id="ARBA00022525"/>
    </source>
</evidence>
<comment type="caution">
    <text evidence="5">The sequence shown here is derived from an EMBL/GenBank/DDBJ whole genome shotgun (WGS) entry which is preliminary data.</text>
</comment>
<gene>
    <name evidence="5" type="ORF">GMARGA_LOCUS8756</name>
</gene>
<proteinExistence type="predicted"/>
<evidence type="ECO:0000313" key="6">
    <source>
        <dbReference type="Proteomes" id="UP000789901"/>
    </source>
</evidence>
<organism evidence="5 6">
    <name type="scientific">Gigaspora margarita</name>
    <dbReference type="NCBI Taxonomy" id="4874"/>
    <lineage>
        <taxon>Eukaryota</taxon>
        <taxon>Fungi</taxon>
        <taxon>Fungi incertae sedis</taxon>
        <taxon>Mucoromycota</taxon>
        <taxon>Glomeromycotina</taxon>
        <taxon>Glomeromycetes</taxon>
        <taxon>Diversisporales</taxon>
        <taxon>Gigasporaceae</taxon>
        <taxon>Gigaspora</taxon>
    </lineage>
</organism>
<feature type="domain" description="Crinkler effector protein N-terminal" evidence="4">
    <location>
        <begin position="3"/>
        <end position="110"/>
    </location>
</feature>
<protein>
    <submittedName>
        <fullName evidence="5">9197_t:CDS:1</fullName>
    </submittedName>
</protein>
<name>A0ABN7UNE4_GIGMA</name>
<reference evidence="5 6" key="1">
    <citation type="submission" date="2021-06" db="EMBL/GenBank/DDBJ databases">
        <authorList>
            <person name="Kallberg Y."/>
            <person name="Tangrot J."/>
            <person name="Rosling A."/>
        </authorList>
    </citation>
    <scope>NUCLEOTIDE SEQUENCE [LARGE SCALE GENOMIC DNA]</scope>
    <source>
        <strain evidence="5 6">120-4 pot B 10/14</strain>
    </source>
</reference>
<sequence length="453" mass="52472">MDVTCLIEGDDPLDDVFVVSINKNELVSKLKNAIRVANPQTFVDVADKDLKLWKVDITLDKSNEMLEILESKERAVIKERLNGMKLVAFKKINEYFSEVPEENHLSIIIERPPVIKSTSSLEVNQVFSIKVSHGKYRQSFQWIVDLSRASLNDIKRKVLHYLPLLQDMKADTLKLHFSRENGKELEFKNDEDFQEYLKCCVMTSSLSLKVQVYTLQKAFSEWRFGTVCDLFELPPDFREFSNFSCGIDILEDSKAEELLKHLYKDLKLRLKAIHGKLEATKSKFVEPFLVIATSLFDGKVKLYPEHDVQGTYGRGPLDFCLYLKGIIVGVVEVKKDDFDQGVAQTAMQLHCSLEKNRKRKRNEMEEIEDLFIDKAYGIITDSSRWYFIECVVNEDDKPKFSIHSKDGTLIDWSEEIEPLEKGTRRVLDHIIWLLKEAEKLIESKLSEKKRKTG</sequence>
<dbReference type="EMBL" id="CAJVQB010004556">
    <property type="protein sequence ID" value="CAG8639243.1"/>
    <property type="molecule type" value="Genomic_DNA"/>
</dbReference>
<comment type="subcellular location">
    <subcellularLocation>
        <location evidence="1">Host cell</location>
    </subcellularLocation>
    <subcellularLocation>
        <location evidence="2">Secreted</location>
    </subcellularLocation>
</comment>
<dbReference type="Proteomes" id="UP000789901">
    <property type="component" value="Unassembled WGS sequence"/>
</dbReference>
<accession>A0ABN7UNE4</accession>